<evidence type="ECO:0000313" key="7">
    <source>
        <dbReference type="Proteomes" id="UP000271162"/>
    </source>
</evidence>
<proteinExistence type="predicted"/>
<sequence length="429" mass="47564">MNAENGEPKRDENKHQTDNADDNTSDDNSVSSAALVDLHACGICFQLYNDSERLPKVLSCGHTNCLTCLNKWLKCGTSPFPTCPVCRKITRRPVHLLPNNFQLLQVLRRMKLISTDNTSTQGSNQETSRSIEDVAPGMTSVCEQIDEHMNEVASLLESQLDRLSAQNVDDEHPLAAETEHLLRTVETASADLLLRWDQTKQLLLTRKMRVRENLSTLFHGYPAFSDFLAGGRHFDDERTLDFSEDEPFERLHEFLALESDTSHGQDAGNALGYVGYGRNSNTVPFQVAAQLMGVIVTDPPTANTSASGAGNAAPRRNDNHQQQEPAGTDRRRPTQQQNNAGNRRRYSRNPRNPTRSNTTNTHTTVQAYGRRANARGGANRSSGGFGGSQRNDWQSYANGYGSPGFGIPPYYEPAIGLNFSTGFFVSHNY</sequence>
<dbReference type="AlphaFoldDB" id="A0A0N4Y6T0"/>
<dbReference type="PROSITE" id="PS50089">
    <property type="entry name" value="ZF_RING_2"/>
    <property type="match status" value="1"/>
</dbReference>
<keyword evidence="2" id="KW-0862">Zinc</keyword>
<dbReference type="PANTHER" id="PTHR47156">
    <property type="entry name" value="PROTEIN CBG20824"/>
    <property type="match status" value="1"/>
</dbReference>
<evidence type="ECO:0000256" key="1">
    <source>
        <dbReference type="ARBA" id="ARBA00022771"/>
    </source>
</evidence>
<dbReference type="WBParaSite" id="NBR_0001181501-mRNA-1">
    <property type="protein sequence ID" value="NBR_0001181501-mRNA-1"/>
    <property type="gene ID" value="NBR_0001181501"/>
</dbReference>
<dbReference type="InterPro" id="IPR013083">
    <property type="entry name" value="Znf_RING/FYVE/PHD"/>
</dbReference>
<keyword evidence="1 3" id="KW-0863">Zinc-finger</keyword>
<accession>A0A0N4Y6T0</accession>
<reference evidence="6 7" key="2">
    <citation type="submission" date="2018-11" db="EMBL/GenBank/DDBJ databases">
        <authorList>
            <consortium name="Pathogen Informatics"/>
        </authorList>
    </citation>
    <scope>NUCLEOTIDE SEQUENCE [LARGE SCALE GENOMIC DNA]</scope>
</reference>
<dbReference type="EMBL" id="UYSL01020607">
    <property type="protein sequence ID" value="VDL75405.1"/>
    <property type="molecule type" value="Genomic_DNA"/>
</dbReference>
<dbReference type="SUPFAM" id="SSF57850">
    <property type="entry name" value="RING/U-box"/>
    <property type="match status" value="1"/>
</dbReference>
<feature type="compositionally biased region" description="Basic and acidic residues" evidence="4">
    <location>
        <begin position="1"/>
        <end position="18"/>
    </location>
</feature>
<dbReference type="STRING" id="27835.A0A0N4Y6T0"/>
<evidence type="ECO:0000256" key="4">
    <source>
        <dbReference type="SAM" id="MobiDB-lite"/>
    </source>
</evidence>
<gene>
    <name evidence="6" type="ORF">NBR_LOCUS11816</name>
</gene>
<evidence type="ECO:0000256" key="2">
    <source>
        <dbReference type="ARBA" id="ARBA00022833"/>
    </source>
</evidence>
<keyword evidence="7" id="KW-1185">Reference proteome</keyword>
<reference evidence="8" key="1">
    <citation type="submission" date="2016-03" db="UniProtKB">
        <authorList>
            <consortium name="WormBaseParasite"/>
        </authorList>
    </citation>
    <scope>IDENTIFICATION</scope>
</reference>
<keyword evidence="1 3" id="KW-0479">Metal-binding</keyword>
<dbReference type="Proteomes" id="UP000271162">
    <property type="component" value="Unassembled WGS sequence"/>
</dbReference>
<dbReference type="PANTHER" id="PTHR47156:SF10">
    <property type="entry name" value="E3 UBIQUITIN-PROTEIN LIGASE TRIM-21-RELATED"/>
    <property type="match status" value="1"/>
</dbReference>
<evidence type="ECO:0000259" key="5">
    <source>
        <dbReference type="PROSITE" id="PS50089"/>
    </source>
</evidence>
<dbReference type="SMART" id="SM00184">
    <property type="entry name" value="RING"/>
    <property type="match status" value="1"/>
</dbReference>
<dbReference type="Gene3D" id="3.30.40.10">
    <property type="entry name" value="Zinc/RING finger domain, C3HC4 (zinc finger)"/>
    <property type="match status" value="1"/>
</dbReference>
<feature type="compositionally biased region" description="Basic and acidic residues" evidence="4">
    <location>
        <begin position="315"/>
        <end position="332"/>
    </location>
</feature>
<evidence type="ECO:0000313" key="8">
    <source>
        <dbReference type="WBParaSite" id="NBR_0001181501-mRNA-1"/>
    </source>
</evidence>
<dbReference type="Pfam" id="PF13639">
    <property type="entry name" value="zf-RING_2"/>
    <property type="match status" value="1"/>
</dbReference>
<evidence type="ECO:0000256" key="3">
    <source>
        <dbReference type="PROSITE-ProRule" id="PRU00175"/>
    </source>
</evidence>
<name>A0A0N4Y6T0_NIPBR</name>
<feature type="compositionally biased region" description="Low complexity" evidence="4">
    <location>
        <begin position="301"/>
        <end position="313"/>
    </location>
</feature>
<feature type="domain" description="RING-type" evidence="5">
    <location>
        <begin position="41"/>
        <end position="87"/>
    </location>
</feature>
<dbReference type="InterPro" id="IPR001841">
    <property type="entry name" value="Znf_RING"/>
</dbReference>
<dbReference type="InterPro" id="IPR052667">
    <property type="entry name" value="E3_ubiquitin-ligase_RING"/>
</dbReference>
<dbReference type="GO" id="GO:0008270">
    <property type="term" value="F:zinc ion binding"/>
    <property type="evidence" value="ECO:0007669"/>
    <property type="project" value="UniProtKB-KW"/>
</dbReference>
<organism evidence="8">
    <name type="scientific">Nippostrongylus brasiliensis</name>
    <name type="common">Rat hookworm</name>
    <dbReference type="NCBI Taxonomy" id="27835"/>
    <lineage>
        <taxon>Eukaryota</taxon>
        <taxon>Metazoa</taxon>
        <taxon>Ecdysozoa</taxon>
        <taxon>Nematoda</taxon>
        <taxon>Chromadorea</taxon>
        <taxon>Rhabditida</taxon>
        <taxon>Rhabditina</taxon>
        <taxon>Rhabditomorpha</taxon>
        <taxon>Strongyloidea</taxon>
        <taxon>Heligmosomidae</taxon>
        <taxon>Nippostrongylus</taxon>
    </lineage>
</organism>
<feature type="compositionally biased region" description="Low complexity" evidence="4">
    <location>
        <begin position="349"/>
        <end position="382"/>
    </location>
</feature>
<feature type="region of interest" description="Disordered" evidence="4">
    <location>
        <begin position="1"/>
        <end position="29"/>
    </location>
</feature>
<feature type="region of interest" description="Disordered" evidence="4">
    <location>
        <begin position="300"/>
        <end position="390"/>
    </location>
</feature>
<evidence type="ECO:0000313" key="6">
    <source>
        <dbReference type="EMBL" id="VDL75405.1"/>
    </source>
</evidence>
<protein>
    <submittedName>
        <fullName evidence="8">RING-type domain-containing protein</fullName>
    </submittedName>
</protein>